<dbReference type="SMART" id="SM00702">
    <property type="entry name" value="P4Hc"/>
    <property type="match status" value="1"/>
</dbReference>
<proteinExistence type="predicted"/>
<feature type="repeat" description="TPR" evidence="7">
    <location>
        <begin position="162"/>
        <end position="195"/>
    </location>
</feature>
<dbReference type="SUPFAM" id="SSF48452">
    <property type="entry name" value="TPR-like"/>
    <property type="match status" value="1"/>
</dbReference>
<dbReference type="Pfam" id="PF23558">
    <property type="entry name" value="TPR_P4H"/>
    <property type="match status" value="1"/>
</dbReference>
<dbReference type="eggNOG" id="KOG1591">
    <property type="taxonomic scope" value="Eukaryota"/>
</dbReference>
<dbReference type="Pfam" id="PF08336">
    <property type="entry name" value="P4Ha_N"/>
    <property type="match status" value="1"/>
</dbReference>
<dbReference type="GO" id="GO:0031418">
    <property type="term" value="F:L-ascorbic acid binding"/>
    <property type="evidence" value="ECO:0007669"/>
    <property type="project" value="UniProtKB-KW"/>
</dbReference>
<dbReference type="HOGENOM" id="CLU_024155_1_0_1"/>
<keyword evidence="5" id="KW-0560">Oxidoreductase</keyword>
<dbReference type="GO" id="GO:0005783">
    <property type="term" value="C:endoplasmic reticulum"/>
    <property type="evidence" value="ECO:0000318"/>
    <property type="project" value="GO_Central"/>
</dbReference>
<dbReference type="STRING" id="10228.B3S6R9"/>
<evidence type="ECO:0000256" key="2">
    <source>
        <dbReference type="ARBA" id="ARBA00022723"/>
    </source>
</evidence>
<dbReference type="OrthoDB" id="420380at2759"/>
<name>B3S6R9_TRIAD</name>
<evidence type="ECO:0000256" key="3">
    <source>
        <dbReference type="ARBA" id="ARBA00022896"/>
    </source>
</evidence>
<dbReference type="AlphaFoldDB" id="B3S6R9"/>
<dbReference type="CTD" id="6757029"/>
<evidence type="ECO:0000313" key="9">
    <source>
        <dbReference type="EMBL" id="EDV21668.1"/>
    </source>
</evidence>
<keyword evidence="7" id="KW-0802">TPR repeat</keyword>
<dbReference type="InParanoid" id="B3S6R9"/>
<dbReference type="GeneID" id="6757029"/>
<dbReference type="RefSeq" id="XP_002115816.1">
    <property type="nucleotide sequence ID" value="XM_002115780.1"/>
</dbReference>
<reference evidence="9 10" key="1">
    <citation type="journal article" date="2008" name="Nature">
        <title>The Trichoplax genome and the nature of placozoans.</title>
        <authorList>
            <person name="Srivastava M."/>
            <person name="Begovic E."/>
            <person name="Chapman J."/>
            <person name="Putnam N.H."/>
            <person name="Hellsten U."/>
            <person name="Kawashima T."/>
            <person name="Kuo A."/>
            <person name="Mitros T."/>
            <person name="Salamov A."/>
            <person name="Carpenter M.L."/>
            <person name="Signorovitch A.Y."/>
            <person name="Moreno M.A."/>
            <person name="Kamm K."/>
            <person name="Grimwood J."/>
            <person name="Schmutz J."/>
            <person name="Shapiro H."/>
            <person name="Grigoriev I.V."/>
            <person name="Buss L.W."/>
            <person name="Schierwater B."/>
            <person name="Dellaporta S.L."/>
            <person name="Rokhsar D.S."/>
        </authorList>
    </citation>
    <scope>NUCLEOTIDE SEQUENCE [LARGE SCALE GENOMIC DNA]</scope>
    <source>
        <strain evidence="9 10">Grell-BS-1999</strain>
    </source>
</reference>
<comment type="cofactor">
    <cofactor evidence="1">
        <name>L-ascorbate</name>
        <dbReference type="ChEBI" id="CHEBI:38290"/>
    </cofactor>
</comment>
<dbReference type="InterPro" id="IPR013547">
    <property type="entry name" value="P4H_N"/>
</dbReference>
<dbReference type="PROSITE" id="PS50005">
    <property type="entry name" value="TPR"/>
    <property type="match status" value="1"/>
</dbReference>
<gene>
    <name evidence="9" type="ORF">TRIADDRAFT_59903</name>
</gene>
<evidence type="ECO:0000256" key="4">
    <source>
        <dbReference type="ARBA" id="ARBA00022964"/>
    </source>
</evidence>
<organism evidence="9 10">
    <name type="scientific">Trichoplax adhaerens</name>
    <name type="common">Trichoplax reptans</name>
    <dbReference type="NCBI Taxonomy" id="10228"/>
    <lineage>
        <taxon>Eukaryota</taxon>
        <taxon>Metazoa</taxon>
        <taxon>Placozoa</taxon>
        <taxon>Uniplacotomia</taxon>
        <taxon>Trichoplacea</taxon>
        <taxon>Trichoplacidae</taxon>
        <taxon>Trichoplax</taxon>
    </lineage>
</organism>
<dbReference type="KEGG" id="tad:TRIADDRAFT_59903"/>
<dbReference type="InterPro" id="IPR019734">
    <property type="entry name" value="TPR_rpt"/>
</dbReference>
<dbReference type="InterPro" id="IPR045054">
    <property type="entry name" value="P4HA-like"/>
</dbReference>
<accession>B3S6R9</accession>
<dbReference type="GO" id="GO:0004656">
    <property type="term" value="F:procollagen-proline 4-dioxygenase activity"/>
    <property type="evidence" value="ECO:0000318"/>
    <property type="project" value="GO_Central"/>
</dbReference>
<dbReference type="InterPro" id="IPR011990">
    <property type="entry name" value="TPR-like_helical_dom_sf"/>
</dbReference>
<keyword evidence="2" id="KW-0479">Metal-binding</keyword>
<protein>
    <recommendedName>
        <fullName evidence="8">Prolyl 4-hydroxylase alpha subunit domain-containing protein</fullName>
    </recommendedName>
</protein>
<evidence type="ECO:0000313" key="10">
    <source>
        <dbReference type="Proteomes" id="UP000009022"/>
    </source>
</evidence>
<dbReference type="FunFam" id="1.25.40.10:FF:000746">
    <property type="entry name" value="Zgc:152670"/>
    <property type="match status" value="1"/>
</dbReference>
<dbReference type="Proteomes" id="UP000009022">
    <property type="component" value="Unassembled WGS sequence"/>
</dbReference>
<keyword evidence="3" id="KW-0847">Vitamin C</keyword>
<keyword evidence="6" id="KW-0408">Iron</keyword>
<dbReference type="OMA" id="HYGQHMD"/>
<dbReference type="PANTHER" id="PTHR10869:SF244">
    <property type="entry name" value="PROLYL 4-HYDROXYLASE SUBUNIT ALPHA-2"/>
    <property type="match status" value="1"/>
</dbReference>
<evidence type="ECO:0000256" key="5">
    <source>
        <dbReference type="ARBA" id="ARBA00023002"/>
    </source>
</evidence>
<dbReference type="Gene3D" id="2.60.120.620">
    <property type="entry name" value="q2cbj1_9rhob like domain"/>
    <property type="match status" value="1"/>
</dbReference>
<dbReference type="InterPro" id="IPR006620">
    <property type="entry name" value="Pro_4_hyd_alph"/>
</dbReference>
<dbReference type="PANTHER" id="PTHR10869">
    <property type="entry name" value="PROLYL 4-HYDROXYLASE ALPHA SUBUNIT"/>
    <property type="match status" value="1"/>
</dbReference>
<dbReference type="InterPro" id="IPR059068">
    <property type="entry name" value="TPR_P4H"/>
</dbReference>
<feature type="domain" description="Prolyl 4-hydroxylase alpha subunit" evidence="8">
    <location>
        <begin position="281"/>
        <end position="440"/>
    </location>
</feature>
<dbReference type="Gene3D" id="1.25.40.10">
    <property type="entry name" value="Tetratricopeptide repeat domain"/>
    <property type="match status" value="1"/>
</dbReference>
<evidence type="ECO:0000259" key="8">
    <source>
        <dbReference type="SMART" id="SM00702"/>
    </source>
</evidence>
<keyword evidence="10" id="KW-1185">Reference proteome</keyword>
<dbReference type="GO" id="GO:0005506">
    <property type="term" value="F:iron ion binding"/>
    <property type="evidence" value="ECO:0007669"/>
    <property type="project" value="InterPro"/>
</dbReference>
<dbReference type="EMBL" id="DS985252">
    <property type="protein sequence ID" value="EDV21668.1"/>
    <property type="molecule type" value="Genomic_DNA"/>
</dbReference>
<dbReference type="PhylomeDB" id="B3S6R9"/>
<keyword evidence="4" id="KW-0223">Dioxygenase</keyword>
<dbReference type="Pfam" id="PF13640">
    <property type="entry name" value="2OG-FeII_Oxy_3"/>
    <property type="match status" value="1"/>
</dbReference>
<dbReference type="InterPro" id="IPR044862">
    <property type="entry name" value="Pro_4_hyd_alph_FE2OG_OXY"/>
</dbReference>
<evidence type="ECO:0000256" key="1">
    <source>
        <dbReference type="ARBA" id="ARBA00001961"/>
    </source>
</evidence>
<sequence>MLERDKIQGLEHLLNIIANDIDDHERSNKDGELPLAKFLLIKRFVQHWQKVYKISMAKSNQFMLKLLAAAKRLFPSIDDLNYTIKSILRLQEVYHLSERDLYHGIIQGSNPLGVKLNWHDCIKMANGAKDKKNYYRAYNWAIEAAKYWNKTGLIKQHEQVKRRILQPLAISAFQIGKIQDALHYVQELLKLDPNDKFANEGYQKCKKAISQSNGTEANKMGNHVKRYLQTKLDYLPTYTKLCRSHKNYQTSLNNGLKCYYFNQSPLLHFNPVAVEEISYSPVIRLYHDIISHQEAEILKNISSKKLTVARTFVQIMPNNSEAEGEYRFAKHAWLGDIDNQVVRRLSVLSEELTGLDLSYAEKLQVANYGVGGHYSPHYDSASIDDDTGKPRLATIMFYLSDVDIGGATVFPDIGKAIFPRKTSEIKATMRSLLKILAYLIATSL</sequence>
<evidence type="ECO:0000256" key="7">
    <source>
        <dbReference type="PROSITE-ProRule" id="PRU00339"/>
    </source>
</evidence>
<evidence type="ECO:0000256" key="6">
    <source>
        <dbReference type="ARBA" id="ARBA00023004"/>
    </source>
</evidence>